<dbReference type="GO" id="GO:0004672">
    <property type="term" value="F:protein kinase activity"/>
    <property type="evidence" value="ECO:0007669"/>
    <property type="project" value="UniProtKB-ARBA"/>
</dbReference>
<keyword evidence="9" id="KW-1185">Reference proteome</keyword>
<gene>
    <name evidence="8" type="ORF">ATN88_24640</name>
</gene>
<dbReference type="SMART" id="SM00448">
    <property type="entry name" value="REC"/>
    <property type="match status" value="3"/>
</dbReference>
<evidence type="ECO:0000313" key="8">
    <source>
        <dbReference type="EMBL" id="KXF82578.1"/>
    </source>
</evidence>
<reference evidence="8 9" key="1">
    <citation type="submission" date="2015-11" db="EMBL/GenBank/DDBJ databases">
        <title>Genomic Taxonomy of the Vibrionaceae.</title>
        <authorList>
            <person name="Gomez-Gil B."/>
            <person name="Enciso-Ibarra J."/>
        </authorList>
    </citation>
    <scope>NUCLEOTIDE SEQUENCE [LARGE SCALE GENOMIC DNA]</scope>
    <source>
        <strain evidence="8 9">CAIM 912</strain>
    </source>
</reference>
<evidence type="ECO:0000259" key="6">
    <source>
        <dbReference type="PROSITE" id="PS50110"/>
    </source>
</evidence>
<feature type="modified residue" description="4-aspartylphosphate" evidence="4">
    <location>
        <position position="590"/>
    </location>
</feature>
<dbReference type="PANTHER" id="PTHR45339:SF5">
    <property type="entry name" value="HISTIDINE KINASE"/>
    <property type="match status" value="1"/>
</dbReference>
<dbReference type="GO" id="GO:0005524">
    <property type="term" value="F:ATP binding"/>
    <property type="evidence" value="ECO:0007669"/>
    <property type="project" value="UniProtKB-KW"/>
</dbReference>
<feature type="domain" description="Response regulatory" evidence="6">
    <location>
        <begin position="386"/>
        <end position="510"/>
    </location>
</feature>
<dbReference type="STRING" id="294935.ATN88_24640"/>
<dbReference type="SUPFAM" id="SSF47226">
    <property type="entry name" value="Histidine-containing phosphotransfer domain, HPT domain"/>
    <property type="match status" value="1"/>
</dbReference>
<name>A0A135IB05_9GAMM</name>
<dbReference type="InterPro" id="IPR011006">
    <property type="entry name" value="CheY-like_superfamily"/>
</dbReference>
<dbReference type="InterPro" id="IPR008207">
    <property type="entry name" value="Sig_transdc_His_kin_Hpt_dom"/>
</dbReference>
<dbReference type="PROSITE" id="PS50109">
    <property type="entry name" value="HIS_KIN"/>
    <property type="match status" value="1"/>
</dbReference>
<dbReference type="PANTHER" id="PTHR45339">
    <property type="entry name" value="HYBRID SIGNAL TRANSDUCTION HISTIDINE KINASE J"/>
    <property type="match status" value="1"/>
</dbReference>
<comment type="caution">
    <text evidence="8">The sequence shown here is derived from an EMBL/GenBank/DDBJ whole genome shotgun (WGS) entry which is preliminary data.</text>
</comment>
<dbReference type="Gene3D" id="1.20.120.160">
    <property type="entry name" value="HPT domain"/>
    <property type="match status" value="1"/>
</dbReference>
<evidence type="ECO:0000259" key="5">
    <source>
        <dbReference type="PROSITE" id="PS50109"/>
    </source>
</evidence>
<dbReference type="Pfam" id="PF00072">
    <property type="entry name" value="Response_reg"/>
    <property type="match status" value="3"/>
</dbReference>
<feature type="domain" description="HPt" evidence="7">
    <location>
        <begin position="693"/>
        <end position="789"/>
    </location>
</feature>
<dbReference type="CDD" id="cd00156">
    <property type="entry name" value="REC"/>
    <property type="match status" value="1"/>
</dbReference>
<feature type="domain" description="Response regulatory" evidence="6">
    <location>
        <begin position="539"/>
        <end position="657"/>
    </location>
</feature>
<dbReference type="Gene3D" id="3.40.50.2300">
    <property type="match status" value="3"/>
</dbReference>
<keyword evidence="1 4" id="KW-0597">Phosphoprotein</keyword>
<feature type="modified residue" description="4-aspartylphosphate" evidence="4">
    <location>
        <position position="442"/>
    </location>
</feature>
<dbReference type="AlphaFoldDB" id="A0A135IB05"/>
<evidence type="ECO:0000256" key="2">
    <source>
        <dbReference type="ARBA" id="ARBA00023012"/>
    </source>
</evidence>
<proteinExistence type="predicted"/>
<evidence type="ECO:0000256" key="1">
    <source>
        <dbReference type="ARBA" id="ARBA00022553"/>
    </source>
</evidence>
<keyword evidence="8" id="KW-0808">Transferase</keyword>
<keyword evidence="8" id="KW-0418">Kinase</keyword>
<feature type="domain" description="Histidine kinase" evidence="5">
    <location>
        <begin position="150"/>
        <end position="369"/>
    </location>
</feature>
<dbReference type="Gene3D" id="3.30.565.10">
    <property type="entry name" value="Histidine kinase-like ATPase, C-terminal domain"/>
    <property type="match status" value="1"/>
</dbReference>
<dbReference type="RefSeq" id="WP_067413087.1">
    <property type="nucleotide sequence ID" value="NZ_LNTY01000019.1"/>
</dbReference>
<dbReference type="SUPFAM" id="SSF55874">
    <property type="entry name" value="ATPase domain of HSP90 chaperone/DNA topoisomerase II/histidine kinase"/>
    <property type="match status" value="1"/>
</dbReference>
<dbReference type="InterPro" id="IPR001789">
    <property type="entry name" value="Sig_transdc_resp-reg_receiver"/>
</dbReference>
<dbReference type="OrthoDB" id="9800897at2"/>
<dbReference type="InterPro" id="IPR036890">
    <property type="entry name" value="HATPase_C_sf"/>
</dbReference>
<dbReference type="PROSITE" id="PS50894">
    <property type="entry name" value="HPT"/>
    <property type="match status" value="1"/>
</dbReference>
<dbReference type="InterPro" id="IPR036641">
    <property type="entry name" value="HPT_dom_sf"/>
</dbReference>
<dbReference type="CDD" id="cd17546">
    <property type="entry name" value="REC_hyHK_CKI1_RcsC-like"/>
    <property type="match status" value="2"/>
</dbReference>
<evidence type="ECO:0000259" key="7">
    <source>
        <dbReference type="PROSITE" id="PS50894"/>
    </source>
</evidence>
<comment type="caution">
    <text evidence="4">Lacks conserved residue(s) required for the propagation of feature annotation.</text>
</comment>
<feature type="modified residue" description="Phosphohistidine" evidence="3">
    <location>
        <position position="732"/>
    </location>
</feature>
<evidence type="ECO:0000313" key="9">
    <source>
        <dbReference type="Proteomes" id="UP000070529"/>
    </source>
</evidence>
<dbReference type="InterPro" id="IPR005467">
    <property type="entry name" value="His_kinase_dom"/>
</dbReference>
<dbReference type="SUPFAM" id="SSF52172">
    <property type="entry name" value="CheY-like"/>
    <property type="match status" value="3"/>
</dbReference>
<dbReference type="EMBL" id="LNTY01000019">
    <property type="protein sequence ID" value="KXF82578.1"/>
    <property type="molecule type" value="Genomic_DNA"/>
</dbReference>
<feature type="domain" description="Response regulatory" evidence="6">
    <location>
        <begin position="10"/>
        <end position="129"/>
    </location>
</feature>
<accession>A0A135IB05</accession>
<dbReference type="Proteomes" id="UP000070529">
    <property type="component" value="Unassembled WGS sequence"/>
</dbReference>
<organism evidence="8 9">
    <name type="scientific">Enterovibrio coralii</name>
    <dbReference type="NCBI Taxonomy" id="294935"/>
    <lineage>
        <taxon>Bacteria</taxon>
        <taxon>Pseudomonadati</taxon>
        <taxon>Pseudomonadota</taxon>
        <taxon>Gammaproteobacteria</taxon>
        <taxon>Vibrionales</taxon>
        <taxon>Vibrionaceae</taxon>
        <taxon>Enterovibrio</taxon>
    </lineage>
</organism>
<dbReference type="PROSITE" id="PS50110">
    <property type="entry name" value="RESPONSE_REGULATORY"/>
    <property type="match status" value="3"/>
</dbReference>
<evidence type="ECO:0000256" key="3">
    <source>
        <dbReference type="PROSITE-ProRule" id="PRU00110"/>
    </source>
</evidence>
<evidence type="ECO:0000256" key="4">
    <source>
        <dbReference type="PROSITE-ProRule" id="PRU00169"/>
    </source>
</evidence>
<protein>
    <submittedName>
        <fullName evidence="8">Histidine kinase</fullName>
    </submittedName>
</protein>
<keyword evidence="2" id="KW-0902">Two-component regulatory system</keyword>
<sequence>MKSLVKNEPVIVLADVDLSHIDFYQQVLSENGYWLRSVATPDKLNTILEQHPVNILVLSFDFPFADGEALQKEIKKIRLLPTCKNTRIIITSNSYSEDEKRIAYQSGAADYLVYPIGPDELFLKMGTQLIAGSRKGVMGALSRSFNVLSQVNMQLYPLLATSASCAQILMQTSLSNKQAIYVDSLHRSLKRAGVLSDNLRDFEELSTDFLSLENTPFDLDQLLESLREFILGEAERREVELLFDVPMDVPRSLIGDPDRLRRVLLNFISEALIVGGGCPIILSIQAQKLTDNSVSLEFSVHEKVSDDGHSYYHLDELAERASMAMSEVDESLNLLISCCLIDAMGGSIHHDMPDEDSGIRFNIELQVSSVSTDKSFAVPVDLRKLRVLVVDDNPSSIAVHTAIIESLGFECHSANNVDGAFKAIEDSILDLEGEPYDLILLDWHMPGKKGFHLLEKLNKDLSPKDTPLVIVISAFDKSKIESEKGPGKIDGYLHKPISASVMFDTIMEVMGQNLPKTHQRVINAQQQQTGVTINGGGKRILVVDDMPINQQIANEILISNDFQVEVAQSGREAVVKVCPAPELYDAILMDLEMPEMNGLEATRIIRETADADVLPIFAVTAHTMERDRQRCEAAGMNDHIAKPIDADSLLQKLAVHLGLAVTSVDLSAPADDAADEEYEYVDIEEGIKRVMGNETLYFKLLSDFAHQARTLESSVYQHIDEGQYVVASEHAHTIAGSAGNLSVTVLRKSAKQLQIALSSVEESHEGALNQFKRDMDNAIKEIGQILLKRSANTVSPEGGSAAESSIGAAKPAASSNALDVRMMAFKSQILSQDMMAIDTYYQLLVDFCDMAPELKPIGDKLIELDYAQAIKELDSFLEKSGLTKDVAK</sequence>
<dbReference type="GO" id="GO:0000160">
    <property type="term" value="P:phosphorelay signal transduction system"/>
    <property type="evidence" value="ECO:0007669"/>
    <property type="project" value="UniProtKB-KW"/>
</dbReference>
<dbReference type="GO" id="GO:0005886">
    <property type="term" value="C:plasma membrane"/>
    <property type="evidence" value="ECO:0007669"/>
    <property type="project" value="UniProtKB-SubCell"/>
</dbReference>